<dbReference type="PROSITE" id="PS51819">
    <property type="entry name" value="VOC"/>
    <property type="match status" value="1"/>
</dbReference>
<evidence type="ECO:0000259" key="1">
    <source>
        <dbReference type="PROSITE" id="PS51819"/>
    </source>
</evidence>
<keyword evidence="2" id="KW-0223">Dioxygenase</keyword>
<dbReference type="Pfam" id="PF00903">
    <property type="entry name" value="Glyoxalase"/>
    <property type="match status" value="1"/>
</dbReference>
<dbReference type="Proteomes" id="UP000324479">
    <property type="component" value="Unassembled WGS sequence"/>
</dbReference>
<dbReference type="AlphaFoldDB" id="A0A5M6DA60"/>
<dbReference type="SUPFAM" id="SSF54593">
    <property type="entry name" value="Glyoxalase/Bleomycin resistance protein/Dihydroxybiphenyl dioxygenase"/>
    <property type="match status" value="1"/>
</dbReference>
<gene>
    <name evidence="2" type="ORF">FYK55_08890</name>
</gene>
<sequence>MKNRLRQVQPVLMSRDVRRSIDFYRKLGFDLVFCDDPGAERYAGVRRDDVELHLQWHDADEWEYPVDRPTYRFPVQQVDALHTEMEAADTGTSLTAVWDTAWGTREFHLLDPDGNGLQFYRDLPINDANTETTPNGTDAP</sequence>
<protein>
    <submittedName>
        <fullName evidence="2">Glyoxalase/bleomycin resistance/extradiol dioxygenase family protein</fullName>
    </submittedName>
</protein>
<organism evidence="2 3">
    <name type="scientific">Roseiconus nitratireducens</name>
    <dbReference type="NCBI Taxonomy" id="2605748"/>
    <lineage>
        <taxon>Bacteria</taxon>
        <taxon>Pseudomonadati</taxon>
        <taxon>Planctomycetota</taxon>
        <taxon>Planctomycetia</taxon>
        <taxon>Pirellulales</taxon>
        <taxon>Pirellulaceae</taxon>
        <taxon>Roseiconus</taxon>
    </lineage>
</organism>
<evidence type="ECO:0000313" key="2">
    <source>
        <dbReference type="EMBL" id="KAA5544437.1"/>
    </source>
</evidence>
<reference evidence="2 3" key="1">
    <citation type="submission" date="2019-08" db="EMBL/GenBank/DDBJ databases">
        <authorList>
            <person name="Dhanesh K."/>
            <person name="Kumar G."/>
            <person name="Sasikala C."/>
            <person name="Venkata Ramana C."/>
        </authorList>
    </citation>
    <scope>NUCLEOTIDE SEQUENCE [LARGE SCALE GENOMIC DNA]</scope>
    <source>
        <strain evidence="2 3">JC645</strain>
    </source>
</reference>
<evidence type="ECO:0000313" key="3">
    <source>
        <dbReference type="Proteomes" id="UP000324479"/>
    </source>
</evidence>
<comment type="caution">
    <text evidence="2">The sequence shown here is derived from an EMBL/GenBank/DDBJ whole genome shotgun (WGS) entry which is preliminary data.</text>
</comment>
<dbReference type="GO" id="GO:0051213">
    <property type="term" value="F:dioxygenase activity"/>
    <property type="evidence" value="ECO:0007669"/>
    <property type="project" value="UniProtKB-KW"/>
</dbReference>
<proteinExistence type="predicted"/>
<keyword evidence="2" id="KW-0560">Oxidoreductase</keyword>
<dbReference type="InterPro" id="IPR037523">
    <property type="entry name" value="VOC_core"/>
</dbReference>
<accession>A0A5M6DA60</accession>
<dbReference type="EMBL" id="VWOX01000004">
    <property type="protein sequence ID" value="KAA5544437.1"/>
    <property type="molecule type" value="Genomic_DNA"/>
</dbReference>
<keyword evidence="3" id="KW-1185">Reference proteome</keyword>
<dbReference type="RefSeq" id="WP_150076047.1">
    <property type="nucleotide sequence ID" value="NZ_VWOX01000004.1"/>
</dbReference>
<name>A0A5M6DA60_9BACT</name>
<dbReference type="Gene3D" id="3.10.180.10">
    <property type="entry name" value="2,3-Dihydroxybiphenyl 1,2-Dioxygenase, domain 1"/>
    <property type="match status" value="1"/>
</dbReference>
<feature type="domain" description="VOC" evidence="1">
    <location>
        <begin position="4"/>
        <end position="122"/>
    </location>
</feature>
<dbReference type="InterPro" id="IPR029068">
    <property type="entry name" value="Glyas_Bleomycin-R_OHBP_Dase"/>
</dbReference>
<dbReference type="InterPro" id="IPR004360">
    <property type="entry name" value="Glyas_Fos-R_dOase_dom"/>
</dbReference>